<reference evidence="2 3" key="1">
    <citation type="submission" date="2015-07" db="EMBL/GenBank/DDBJ databases">
        <title>Whole genome sequencing of Bosea vaviloviae isolated from cave pool.</title>
        <authorList>
            <person name="Tan N.E.H."/>
            <person name="Lee Y.P."/>
            <person name="Gan H.M."/>
            <person name="Barton H."/>
            <person name="Savka M.A."/>
        </authorList>
    </citation>
    <scope>NUCLEOTIDE SEQUENCE [LARGE SCALE GENOMIC DNA]</scope>
    <source>
        <strain evidence="2 3">SD260</strain>
    </source>
</reference>
<keyword evidence="3" id="KW-1185">Reference proteome</keyword>
<evidence type="ECO:0000313" key="2">
    <source>
        <dbReference type="EMBL" id="KPH81623.1"/>
    </source>
</evidence>
<dbReference type="PATRIC" id="fig|1526658.3.peg.2226"/>
<dbReference type="Proteomes" id="UP000037822">
    <property type="component" value="Unassembled WGS sequence"/>
</dbReference>
<sequence>MLDIGSDDVARLDDVALRELIALLCEAELRAVGLPVTAVTWGGEQRAADGGVDVRVELPTAVARLGAFPRSIVGIQVKATDMPRADIRGEMRPGGVIRPSVLELIAARGAYVIASSRGSCSDTALKARRKAMREALEGVRDADKLHTDFFDRNRIATWVRSHPGMVAWLRTKVGRPLQGWQSYASWANPDEEVEAPYIVTDAARVFDDRQPNGEPMEVARGIDVMREALRPARSTVRLVGLSGTGKTRMVQALFDDRIGNLSLNPRHVLYTNLNDEPNPGPVALASQLVTEGRSAILVVDNCPPDLHGRLAHICSQAHCKISILTVEYDVKDDLPERTSVFRVEPSSDDMIVTLVRARYRTMSGRSAERIAELSGGNARVALALAEHVGVSEDVSSLRSKELFDRLFRQRNPHDPNLLQAAKAFALVYSFQGTDLAGNAAELPLFAQLAGMSAPEALRSATELRRRNLVQARGPWRAVLPHALANRLAAEALQEQSIEVLGVTFVEASERLLRSFSRRLGFLHESSEARALAEAWLSPASLIGDVAQLNELGLTVLRNIAPLTPLSALDAIERSLGLLNAEELTTKPRSWRERLASLLRSLAYDAALFDRAIDLIVRLAEANEEPDGSKPITQLCESLFQVVLSGTHASIQQRSQCIRAFLSADSPFRHKLGVRALRAMMTTTGLSSGYAFEFGMRPRDYGYTPRTVDEGLAWFTEALAIVMTFAETADPLGSEIKTLLAQSMRSLWHITYMRDPLLDLVVTIANDAHWPRGWMGLRLIQRYLEGNETPDISARLAVAIEALRPKNLPELIRTIVLSPGGAYPSLDDGDEDGDDAAPMASHERRAKQAQSLGFSLASDGPTLRVLLPELVQGAHGRQFECGMGLAEGALDRGAIWHDLLEAFCNAAPDQRHAGMLAGFLRYLKSVDADFVEAQLDAIMAVPELMDASPYIHCALGLDDRGMARLVKLIEARPESARFFDVLQYGGATAPVAAASLAALLDRIAVAPNGMRIALGILHMRCFHNRSNKRPFEPDLIAFAQTLILQWRPHNDDQQLDYRLADLIVACAKARVPSGFGREICANIVEACAKNHFYSFYFPRVVASLYKFYPMEVLEVFYGDDNIKRFTLGFHRDSENRDNPAGKLPAWAIHEWCSKSPATRYPLVAGIMPLFGKQEEGPVLGRHPIADEILDSAPDKLAVVDAIVEALPPTSWSGSRAEIIAARANVLREWQRHSDPNVASYVTKKLLAIDEEVAKLRAWELERDREQDERFE</sequence>
<gene>
    <name evidence="2" type="ORF">AE618_07740</name>
</gene>
<dbReference type="EMBL" id="LGSZ01000028">
    <property type="protein sequence ID" value="KPH81623.1"/>
    <property type="molecule type" value="Genomic_DNA"/>
</dbReference>
<dbReference type="RefSeq" id="WP_054208459.1">
    <property type="nucleotide sequence ID" value="NZ_LGSZ01000028.1"/>
</dbReference>
<accession>A0A0N0MCU7</accession>
<dbReference type="SUPFAM" id="SSF52540">
    <property type="entry name" value="P-loop containing nucleoside triphosphate hydrolases"/>
    <property type="match status" value="1"/>
</dbReference>
<organism evidence="2 3">
    <name type="scientific">Bosea vaviloviae</name>
    <dbReference type="NCBI Taxonomy" id="1526658"/>
    <lineage>
        <taxon>Bacteria</taxon>
        <taxon>Pseudomonadati</taxon>
        <taxon>Pseudomonadota</taxon>
        <taxon>Alphaproteobacteria</taxon>
        <taxon>Hyphomicrobiales</taxon>
        <taxon>Boseaceae</taxon>
        <taxon>Bosea</taxon>
    </lineage>
</organism>
<proteinExistence type="predicted"/>
<evidence type="ECO:0000256" key="1">
    <source>
        <dbReference type="SAM" id="MobiDB-lite"/>
    </source>
</evidence>
<name>A0A0N0MCU7_9HYPH</name>
<comment type="caution">
    <text evidence="2">The sequence shown here is derived from an EMBL/GenBank/DDBJ whole genome shotgun (WGS) entry which is preliminary data.</text>
</comment>
<dbReference type="InterPro" id="IPR027417">
    <property type="entry name" value="P-loop_NTPase"/>
</dbReference>
<feature type="region of interest" description="Disordered" evidence="1">
    <location>
        <begin position="822"/>
        <end position="843"/>
    </location>
</feature>
<protein>
    <submittedName>
        <fullName evidence="2">Uncharacterized protein</fullName>
    </submittedName>
</protein>
<dbReference type="AlphaFoldDB" id="A0A0N0MCU7"/>
<evidence type="ECO:0000313" key="3">
    <source>
        <dbReference type="Proteomes" id="UP000037822"/>
    </source>
</evidence>
<dbReference type="OrthoDB" id="556502at2"/>